<gene>
    <name evidence="7" type="ORF">A4R43_35665</name>
</gene>
<evidence type="ECO:0000256" key="3">
    <source>
        <dbReference type="ARBA" id="ARBA00022801"/>
    </source>
</evidence>
<dbReference type="Pfam" id="PF13365">
    <property type="entry name" value="Trypsin_2"/>
    <property type="match status" value="1"/>
</dbReference>
<keyword evidence="3" id="KW-0378">Hydrolase</keyword>
<feature type="region of interest" description="Disordered" evidence="4">
    <location>
        <begin position="1"/>
        <end position="147"/>
    </location>
</feature>
<proteinExistence type="inferred from homology"/>
<feature type="transmembrane region" description="Helical" evidence="5">
    <location>
        <begin position="166"/>
        <end position="187"/>
    </location>
</feature>
<dbReference type="SMART" id="SM00228">
    <property type="entry name" value="PDZ"/>
    <property type="match status" value="1"/>
</dbReference>
<keyword evidence="5" id="KW-0812">Transmembrane</keyword>
<evidence type="ECO:0000256" key="5">
    <source>
        <dbReference type="SAM" id="Phobius"/>
    </source>
</evidence>
<organism evidence="7 8">
    <name type="scientific">Amycolatopsis albispora</name>
    <dbReference type="NCBI Taxonomy" id="1804986"/>
    <lineage>
        <taxon>Bacteria</taxon>
        <taxon>Bacillati</taxon>
        <taxon>Actinomycetota</taxon>
        <taxon>Actinomycetes</taxon>
        <taxon>Pseudonocardiales</taxon>
        <taxon>Pseudonocardiaceae</taxon>
        <taxon>Amycolatopsis</taxon>
    </lineage>
</organism>
<comment type="similarity">
    <text evidence="1">Belongs to the peptidase S1C family.</text>
</comment>
<evidence type="ECO:0000256" key="4">
    <source>
        <dbReference type="SAM" id="MobiDB-lite"/>
    </source>
</evidence>
<protein>
    <submittedName>
        <fullName evidence="7">Serine protease</fullName>
    </submittedName>
</protein>
<keyword evidence="5" id="KW-1133">Transmembrane helix</keyword>
<dbReference type="Proteomes" id="UP000250434">
    <property type="component" value="Chromosome"/>
</dbReference>
<evidence type="ECO:0000313" key="8">
    <source>
        <dbReference type="Proteomes" id="UP000250434"/>
    </source>
</evidence>
<dbReference type="SUPFAM" id="SSF50156">
    <property type="entry name" value="PDZ domain-like"/>
    <property type="match status" value="1"/>
</dbReference>
<dbReference type="Gene3D" id="2.40.10.10">
    <property type="entry name" value="Trypsin-like serine proteases"/>
    <property type="match status" value="2"/>
</dbReference>
<name>A0A344LGF6_9PSEU</name>
<dbReference type="EMBL" id="CP015163">
    <property type="protein sequence ID" value="AXB47130.1"/>
    <property type="molecule type" value="Genomic_DNA"/>
</dbReference>
<keyword evidence="5" id="KW-0472">Membrane</keyword>
<dbReference type="GO" id="GO:0004252">
    <property type="term" value="F:serine-type endopeptidase activity"/>
    <property type="evidence" value="ECO:0007669"/>
    <property type="project" value="InterPro"/>
</dbReference>
<dbReference type="PANTHER" id="PTHR43343">
    <property type="entry name" value="PEPTIDASE S12"/>
    <property type="match status" value="1"/>
</dbReference>
<dbReference type="PROSITE" id="PS50106">
    <property type="entry name" value="PDZ"/>
    <property type="match status" value="1"/>
</dbReference>
<dbReference type="InterPro" id="IPR009003">
    <property type="entry name" value="Peptidase_S1_PA"/>
</dbReference>
<feature type="domain" description="PDZ" evidence="6">
    <location>
        <begin position="415"/>
        <end position="500"/>
    </location>
</feature>
<dbReference type="InterPro" id="IPR001478">
    <property type="entry name" value="PDZ"/>
</dbReference>
<dbReference type="KEGG" id="aab:A4R43_35665"/>
<evidence type="ECO:0000256" key="2">
    <source>
        <dbReference type="ARBA" id="ARBA00022670"/>
    </source>
</evidence>
<dbReference type="OrthoDB" id="9758917at2"/>
<feature type="compositionally biased region" description="Basic and acidic residues" evidence="4">
    <location>
        <begin position="15"/>
        <end position="30"/>
    </location>
</feature>
<dbReference type="InterPro" id="IPR043504">
    <property type="entry name" value="Peptidase_S1_PA_chymotrypsin"/>
</dbReference>
<accession>A0A344LGF6</accession>
<dbReference type="AlphaFoldDB" id="A0A344LGF6"/>
<reference evidence="7 8" key="1">
    <citation type="submission" date="2016-04" db="EMBL/GenBank/DDBJ databases">
        <title>Complete genome sequence and analysis of deep-sea sediment isolate, Amycolatopsis sp. WP1.</title>
        <authorList>
            <person name="Wang H."/>
            <person name="Chen S."/>
            <person name="Wu Q."/>
        </authorList>
    </citation>
    <scope>NUCLEOTIDE SEQUENCE [LARGE SCALE GENOMIC DNA]</scope>
    <source>
        <strain evidence="7 8">WP1</strain>
    </source>
</reference>
<dbReference type="InterPro" id="IPR036034">
    <property type="entry name" value="PDZ_sf"/>
</dbReference>
<dbReference type="Pfam" id="PF13180">
    <property type="entry name" value="PDZ_2"/>
    <property type="match status" value="1"/>
</dbReference>
<evidence type="ECO:0000313" key="7">
    <source>
        <dbReference type="EMBL" id="AXB47130.1"/>
    </source>
</evidence>
<evidence type="ECO:0000256" key="1">
    <source>
        <dbReference type="ARBA" id="ARBA00010541"/>
    </source>
</evidence>
<keyword evidence="2 7" id="KW-0645">Protease</keyword>
<feature type="compositionally biased region" description="Polar residues" evidence="4">
    <location>
        <begin position="1"/>
        <end position="11"/>
    </location>
</feature>
<dbReference type="PRINTS" id="PR00834">
    <property type="entry name" value="PROTEASES2C"/>
</dbReference>
<sequence length="512" mass="52141">MSQQPNPQQDPSGAPRREDRLAPRPLDRPPVDPAQASVFGRPRGVEGAFDRLYAPDSRNGKAQQVTLAPPPPESLAEAFRRPPDAEGVVLQRPADDQGASAPAETEPPLWSRPADPWRDPNAGALLGGPAVATEEKPKEDPEERPPGAMLSLPEVLFGRRVKPTALALLGVIALLIGAVGGLAGWWLSDRGDALTGELNIAEAEAGKERPPGSVADVAQRVAPAVVSLEIRIGEGGGSGSGVVIDPQGYILTNDHVVSMAVKDQSAKITAVFINGARTEAKVVGTDPKTDLAVVKVSVPDPVVAQVGKSADLAVGDSVLAVGSPLGLENTVTSGIVSALNRPIGMPGENGGPPSVYGAIQTDAPINPGNSGGALVDSTGALVGINTSILGGGEGQGGNIGIGFAIPIDQAIRISRALIEQGSVKHADLGLNAASVAANTSEGAQVQNVAPGGPAAAAGIAEGDVITKVGDRIVRTATELTVVVREHNIGDVVPVQLSRQGRQLVVDVTLGSD</sequence>
<dbReference type="SUPFAM" id="SSF50494">
    <property type="entry name" value="Trypsin-like serine proteases"/>
    <property type="match status" value="1"/>
</dbReference>
<dbReference type="Gene3D" id="2.30.42.10">
    <property type="match status" value="1"/>
</dbReference>
<evidence type="ECO:0000259" key="6">
    <source>
        <dbReference type="PROSITE" id="PS50106"/>
    </source>
</evidence>
<dbReference type="PANTHER" id="PTHR43343:SF3">
    <property type="entry name" value="PROTEASE DO-LIKE 8, CHLOROPLASTIC"/>
    <property type="match status" value="1"/>
</dbReference>
<feature type="compositionally biased region" description="Basic and acidic residues" evidence="4">
    <location>
        <begin position="133"/>
        <end position="145"/>
    </location>
</feature>
<dbReference type="InterPro" id="IPR051201">
    <property type="entry name" value="Chloro_Bact_Ser_Proteases"/>
</dbReference>
<keyword evidence="8" id="KW-1185">Reference proteome</keyword>
<dbReference type="RefSeq" id="WP_113696188.1">
    <property type="nucleotide sequence ID" value="NZ_CP015163.1"/>
</dbReference>
<dbReference type="GO" id="GO:0006508">
    <property type="term" value="P:proteolysis"/>
    <property type="evidence" value="ECO:0007669"/>
    <property type="project" value="UniProtKB-KW"/>
</dbReference>
<dbReference type="InterPro" id="IPR001940">
    <property type="entry name" value="Peptidase_S1C"/>
</dbReference>